<proteinExistence type="predicted"/>
<name>A0ABQ9GVV9_9NEOP</name>
<sequence length="177" mass="20661">MAFFNSRKMRNKYLYFIKESCLSLPSILFPEPVTIRWNSWFKAVQYLNKYIDVLVDFLNKIGEESHSSSTAKSAVQLKVEIVFVSEVSEKISELINTLEGSKYPYGHKLWDELKAVSSALERYAHGRLPSETERLVNACYYVATKEKKKKVRECMEKCSAKLTKHMKKNKTNYFFMA</sequence>
<keyword evidence="2" id="KW-1185">Reference proteome</keyword>
<dbReference type="Proteomes" id="UP001159363">
    <property type="component" value="Chromosome 8"/>
</dbReference>
<evidence type="ECO:0000313" key="1">
    <source>
        <dbReference type="EMBL" id="KAJ8876149.1"/>
    </source>
</evidence>
<gene>
    <name evidence="1" type="ORF">PR048_024058</name>
</gene>
<feature type="non-terminal residue" evidence="1">
    <location>
        <position position="177"/>
    </location>
</feature>
<dbReference type="EMBL" id="JARBHB010000009">
    <property type="protein sequence ID" value="KAJ8876149.1"/>
    <property type="molecule type" value="Genomic_DNA"/>
</dbReference>
<protein>
    <submittedName>
        <fullName evidence="1">Uncharacterized protein</fullName>
    </submittedName>
</protein>
<organism evidence="1 2">
    <name type="scientific">Dryococelus australis</name>
    <dbReference type="NCBI Taxonomy" id="614101"/>
    <lineage>
        <taxon>Eukaryota</taxon>
        <taxon>Metazoa</taxon>
        <taxon>Ecdysozoa</taxon>
        <taxon>Arthropoda</taxon>
        <taxon>Hexapoda</taxon>
        <taxon>Insecta</taxon>
        <taxon>Pterygota</taxon>
        <taxon>Neoptera</taxon>
        <taxon>Polyneoptera</taxon>
        <taxon>Phasmatodea</taxon>
        <taxon>Verophasmatodea</taxon>
        <taxon>Anareolatae</taxon>
        <taxon>Phasmatidae</taxon>
        <taxon>Eurycanthinae</taxon>
        <taxon>Dryococelus</taxon>
    </lineage>
</organism>
<evidence type="ECO:0000313" key="2">
    <source>
        <dbReference type="Proteomes" id="UP001159363"/>
    </source>
</evidence>
<comment type="caution">
    <text evidence="1">The sequence shown here is derived from an EMBL/GenBank/DDBJ whole genome shotgun (WGS) entry which is preliminary data.</text>
</comment>
<accession>A0ABQ9GVV9</accession>
<reference evidence="1 2" key="1">
    <citation type="submission" date="2023-02" db="EMBL/GenBank/DDBJ databases">
        <title>LHISI_Scaffold_Assembly.</title>
        <authorList>
            <person name="Stuart O.P."/>
            <person name="Cleave R."/>
            <person name="Magrath M.J.L."/>
            <person name="Mikheyev A.S."/>
        </authorList>
    </citation>
    <scope>NUCLEOTIDE SEQUENCE [LARGE SCALE GENOMIC DNA]</scope>
    <source>
        <strain evidence="1">Daus_M_001</strain>
        <tissue evidence="1">Leg muscle</tissue>
    </source>
</reference>